<accession>A0A4W4GXZ8</accession>
<reference evidence="3" key="1">
    <citation type="journal article" date="2014" name="Science">
        <title>Nonhuman genetics. Genomic basis for the convergent evolution of electric organs.</title>
        <authorList>
            <person name="Gallant J.R."/>
            <person name="Traeger L.L."/>
            <person name="Volkening J.D."/>
            <person name="Moffett H."/>
            <person name="Chen P.H."/>
            <person name="Novina C.D."/>
            <person name="Phillips G.N.Jr."/>
            <person name="Anand R."/>
            <person name="Wells G.B."/>
            <person name="Pinch M."/>
            <person name="Guth R."/>
            <person name="Unguez G.A."/>
            <person name="Albert J.S."/>
            <person name="Zakon H.H."/>
            <person name="Samanta M.P."/>
            <person name="Sussman M.R."/>
        </authorList>
    </citation>
    <scope>NUCLEOTIDE SEQUENCE [LARGE SCALE GENOMIC DNA]</scope>
</reference>
<name>A0A4W4GXZ8_ELEEL</name>
<dbReference type="GeneID" id="118240148"/>
<organism evidence="2 3">
    <name type="scientific">Electrophorus electricus</name>
    <name type="common">Electric eel</name>
    <name type="synonym">Gymnotus electricus</name>
    <dbReference type="NCBI Taxonomy" id="8005"/>
    <lineage>
        <taxon>Eukaryota</taxon>
        <taxon>Metazoa</taxon>
        <taxon>Chordata</taxon>
        <taxon>Craniata</taxon>
        <taxon>Vertebrata</taxon>
        <taxon>Euteleostomi</taxon>
        <taxon>Actinopterygii</taxon>
        <taxon>Neopterygii</taxon>
        <taxon>Teleostei</taxon>
        <taxon>Ostariophysi</taxon>
        <taxon>Gymnotiformes</taxon>
        <taxon>Gymnotoidei</taxon>
        <taxon>Gymnotidae</taxon>
        <taxon>Electrophorus</taxon>
    </lineage>
</organism>
<dbReference type="Pfam" id="PF00240">
    <property type="entry name" value="ubiquitin"/>
    <property type="match status" value="1"/>
</dbReference>
<dbReference type="Gene3D" id="3.10.20.90">
    <property type="entry name" value="Phosphatidylinositol 3-kinase Catalytic Subunit, Chain A, domain 1"/>
    <property type="match status" value="1"/>
</dbReference>
<dbReference type="Ensembl" id="ENSEEET00000043020.2">
    <property type="protein sequence ID" value="ENSEEEP00000042534.1"/>
    <property type="gene ID" value="ENSEEEG00000020084.2"/>
</dbReference>
<dbReference type="RefSeq" id="XP_035375935.1">
    <property type="nucleotide sequence ID" value="XM_035520042.1"/>
</dbReference>
<dbReference type="Proteomes" id="UP000314983">
    <property type="component" value="Chromosome 19"/>
</dbReference>
<evidence type="ECO:0000313" key="2">
    <source>
        <dbReference type="Ensembl" id="ENSEEEP00000042534.1"/>
    </source>
</evidence>
<keyword evidence="3" id="KW-1185">Reference proteome</keyword>
<sequence length="93" mass="10575">MGKIYQILVLGIKGERKTIDVASNETDFNNTTILAFKQKLTEKFPELKGQAFRVMYTDVQLENDTDTFSKYQIQDRSTIVLILRLPGGSELMG</sequence>
<dbReference type="AlphaFoldDB" id="A0A4W4GXZ8"/>
<dbReference type="STRING" id="8005.ENSEEEP00000042534"/>
<dbReference type="SMART" id="SM00213">
    <property type="entry name" value="UBQ"/>
    <property type="match status" value="1"/>
</dbReference>
<reference evidence="2" key="3">
    <citation type="submission" date="2020-05" db="EMBL/GenBank/DDBJ databases">
        <title>Electrophorus electricus (electric eel) genome, fEleEle1, primary haplotype.</title>
        <authorList>
            <person name="Myers G."/>
            <person name="Meyer A."/>
            <person name="Fedrigo O."/>
            <person name="Formenti G."/>
            <person name="Rhie A."/>
            <person name="Tracey A."/>
            <person name="Sims Y."/>
            <person name="Jarvis E.D."/>
        </authorList>
    </citation>
    <scope>NUCLEOTIDE SEQUENCE [LARGE SCALE GENOMIC DNA]</scope>
</reference>
<gene>
    <name evidence="2" type="primary">zgc:194655</name>
</gene>
<dbReference type="OrthoDB" id="428577at2759"/>
<proteinExistence type="predicted"/>
<evidence type="ECO:0000259" key="1">
    <source>
        <dbReference type="PROSITE" id="PS50053"/>
    </source>
</evidence>
<dbReference type="PROSITE" id="PS50053">
    <property type="entry name" value="UBIQUITIN_2"/>
    <property type="match status" value="1"/>
</dbReference>
<dbReference type="GeneTree" id="ENSGT00990000204286"/>
<evidence type="ECO:0000313" key="3">
    <source>
        <dbReference type="Proteomes" id="UP000314983"/>
    </source>
</evidence>
<dbReference type="SUPFAM" id="SSF54236">
    <property type="entry name" value="Ubiquitin-like"/>
    <property type="match status" value="1"/>
</dbReference>
<dbReference type="InterPro" id="IPR029071">
    <property type="entry name" value="Ubiquitin-like_domsf"/>
</dbReference>
<feature type="domain" description="Ubiquitin-like" evidence="1">
    <location>
        <begin position="32"/>
        <end position="88"/>
    </location>
</feature>
<reference evidence="2" key="4">
    <citation type="submission" date="2025-08" db="UniProtKB">
        <authorList>
            <consortium name="Ensembl"/>
        </authorList>
    </citation>
    <scope>IDENTIFICATION</scope>
</reference>
<reference evidence="2" key="5">
    <citation type="submission" date="2025-09" db="UniProtKB">
        <authorList>
            <consortium name="Ensembl"/>
        </authorList>
    </citation>
    <scope>IDENTIFICATION</scope>
</reference>
<protein>
    <recommendedName>
        <fullName evidence="1">Ubiquitin-like domain-containing protein</fullName>
    </recommendedName>
</protein>
<reference evidence="3" key="2">
    <citation type="journal article" date="2017" name="Sci. Adv.">
        <title>A tail of two voltages: Proteomic comparison of the three electric organs of the electric eel.</title>
        <authorList>
            <person name="Traeger L.L."/>
            <person name="Sabat G."/>
            <person name="Barrett-Wilt G.A."/>
            <person name="Wells G.B."/>
            <person name="Sussman M.R."/>
        </authorList>
    </citation>
    <scope>NUCLEOTIDE SEQUENCE [LARGE SCALE GENOMIC DNA]</scope>
</reference>
<dbReference type="InterPro" id="IPR000626">
    <property type="entry name" value="Ubiquitin-like_dom"/>
</dbReference>
<dbReference type="OMA" id="VIDLCNT"/>